<protein>
    <submittedName>
        <fullName evidence="2">Uncharacterized protein</fullName>
    </submittedName>
</protein>
<feature type="compositionally biased region" description="Basic and acidic residues" evidence="1">
    <location>
        <begin position="26"/>
        <end position="38"/>
    </location>
</feature>
<feature type="region of interest" description="Disordered" evidence="1">
    <location>
        <begin position="1"/>
        <end position="98"/>
    </location>
</feature>
<proteinExistence type="predicted"/>
<feature type="compositionally biased region" description="Polar residues" evidence="1">
    <location>
        <begin position="63"/>
        <end position="81"/>
    </location>
</feature>
<sequence length="98" mass="10995">MRMRAESSTANERDNQNEQDDGIALDESREQALRHLDDLHDEDFVDEDIPPPTDAYNVDSDANDITRSNLHGSSFMSQTDNENGDDSVLLEVDESIAL</sequence>
<evidence type="ECO:0000256" key="1">
    <source>
        <dbReference type="SAM" id="MobiDB-lite"/>
    </source>
</evidence>
<comment type="caution">
    <text evidence="2">The sequence shown here is derived from an EMBL/GenBank/DDBJ whole genome shotgun (WGS) entry which is preliminary data.</text>
</comment>
<reference evidence="2 3" key="1">
    <citation type="submission" date="2024-09" db="EMBL/GenBank/DDBJ databases">
        <title>Chromosome-scale assembly of Riccia fluitans.</title>
        <authorList>
            <person name="Paukszto L."/>
            <person name="Sawicki J."/>
            <person name="Karawczyk K."/>
            <person name="Piernik-Szablinska J."/>
            <person name="Szczecinska M."/>
            <person name="Mazdziarz M."/>
        </authorList>
    </citation>
    <scope>NUCLEOTIDE SEQUENCE [LARGE SCALE GENOMIC DNA]</scope>
    <source>
        <strain evidence="2">Rf_01</strain>
        <tissue evidence="2">Aerial parts of the thallus</tissue>
    </source>
</reference>
<dbReference type="AlphaFoldDB" id="A0ABD1YCU9"/>
<evidence type="ECO:0000313" key="2">
    <source>
        <dbReference type="EMBL" id="KAL2624496.1"/>
    </source>
</evidence>
<name>A0ABD1YCU9_9MARC</name>
<gene>
    <name evidence="2" type="ORF">R1flu_008741</name>
</gene>
<accession>A0ABD1YCU9</accession>
<dbReference type="Proteomes" id="UP001605036">
    <property type="component" value="Unassembled WGS sequence"/>
</dbReference>
<dbReference type="EMBL" id="JBHFFA010000005">
    <property type="protein sequence ID" value="KAL2624496.1"/>
    <property type="molecule type" value="Genomic_DNA"/>
</dbReference>
<organism evidence="2 3">
    <name type="scientific">Riccia fluitans</name>
    <dbReference type="NCBI Taxonomy" id="41844"/>
    <lineage>
        <taxon>Eukaryota</taxon>
        <taxon>Viridiplantae</taxon>
        <taxon>Streptophyta</taxon>
        <taxon>Embryophyta</taxon>
        <taxon>Marchantiophyta</taxon>
        <taxon>Marchantiopsida</taxon>
        <taxon>Marchantiidae</taxon>
        <taxon>Marchantiales</taxon>
        <taxon>Ricciaceae</taxon>
        <taxon>Riccia</taxon>
    </lineage>
</organism>
<keyword evidence="3" id="KW-1185">Reference proteome</keyword>
<evidence type="ECO:0000313" key="3">
    <source>
        <dbReference type="Proteomes" id="UP001605036"/>
    </source>
</evidence>
<feature type="compositionally biased region" description="Acidic residues" evidence="1">
    <location>
        <begin position="39"/>
        <end position="49"/>
    </location>
</feature>
<feature type="compositionally biased region" description="Polar residues" evidence="1">
    <location>
        <begin position="1"/>
        <end position="10"/>
    </location>
</feature>